<keyword evidence="2" id="KW-0503">Monooxygenase</keyword>
<dbReference type="Gene3D" id="3.30.70.100">
    <property type="match status" value="1"/>
</dbReference>
<dbReference type="RefSeq" id="WP_259628617.1">
    <property type="nucleotide sequence ID" value="NZ_JANYMP010000029.1"/>
</dbReference>
<organism evidence="2 3">
    <name type="scientific">Umezawaea endophytica</name>
    <dbReference type="NCBI Taxonomy" id="1654476"/>
    <lineage>
        <taxon>Bacteria</taxon>
        <taxon>Bacillati</taxon>
        <taxon>Actinomycetota</taxon>
        <taxon>Actinomycetes</taxon>
        <taxon>Pseudonocardiales</taxon>
        <taxon>Pseudonocardiaceae</taxon>
        <taxon>Umezawaea</taxon>
    </lineage>
</organism>
<reference evidence="2" key="1">
    <citation type="submission" date="2022-08" db="EMBL/GenBank/DDBJ databases">
        <authorList>
            <person name="Tistechok S."/>
            <person name="Samborskyy M."/>
            <person name="Roman I."/>
        </authorList>
    </citation>
    <scope>NUCLEOTIDE SEQUENCE</scope>
    <source>
        <strain evidence="2">DSM 103496</strain>
    </source>
</reference>
<evidence type="ECO:0000313" key="2">
    <source>
        <dbReference type="EMBL" id="MCS7483158.1"/>
    </source>
</evidence>
<dbReference type="GO" id="GO:0004497">
    <property type="term" value="F:monooxygenase activity"/>
    <property type="evidence" value="ECO:0007669"/>
    <property type="project" value="UniProtKB-KW"/>
</dbReference>
<dbReference type="EMBL" id="JANYMP010000029">
    <property type="protein sequence ID" value="MCS7483158.1"/>
    <property type="molecule type" value="Genomic_DNA"/>
</dbReference>
<dbReference type="Pfam" id="PF03992">
    <property type="entry name" value="ABM"/>
    <property type="match status" value="1"/>
</dbReference>
<protein>
    <submittedName>
        <fullName evidence="2">Antibiotic biosynthesis monooxygenase</fullName>
    </submittedName>
</protein>
<dbReference type="InterPro" id="IPR011008">
    <property type="entry name" value="Dimeric_a/b-barrel"/>
</dbReference>
<evidence type="ECO:0000259" key="1">
    <source>
        <dbReference type="Pfam" id="PF03992"/>
    </source>
</evidence>
<dbReference type="SUPFAM" id="SSF54909">
    <property type="entry name" value="Dimeric alpha+beta barrel"/>
    <property type="match status" value="1"/>
</dbReference>
<feature type="domain" description="ABM" evidence="1">
    <location>
        <begin position="4"/>
        <end position="73"/>
    </location>
</feature>
<accession>A0A9X2VWV4</accession>
<keyword evidence="2" id="KW-0560">Oxidoreductase</keyword>
<dbReference type="InterPro" id="IPR007138">
    <property type="entry name" value="ABM_dom"/>
</dbReference>
<evidence type="ECO:0000313" key="3">
    <source>
        <dbReference type="Proteomes" id="UP001141259"/>
    </source>
</evidence>
<keyword evidence="3" id="KW-1185">Reference proteome</keyword>
<comment type="caution">
    <text evidence="2">The sequence shown here is derived from an EMBL/GenBank/DDBJ whole genome shotgun (WGS) entry which is preliminary data.</text>
</comment>
<sequence>MGAITTIVHFSMPAQNVERFFAFWQETIRPVVERQPGLLDGVFHRYVDADGPFQFINVARWESAELLAEALRSTAEEIRGNGVEMLDVFSELGVTVSQNNYLEAVRYRAEDVRDL</sequence>
<dbReference type="AlphaFoldDB" id="A0A9X2VWV4"/>
<gene>
    <name evidence="2" type="ORF">NZH93_40480</name>
</gene>
<proteinExistence type="predicted"/>
<name>A0A9X2VWV4_9PSEU</name>
<dbReference type="Proteomes" id="UP001141259">
    <property type="component" value="Unassembled WGS sequence"/>
</dbReference>